<dbReference type="CDD" id="cd05289">
    <property type="entry name" value="MDR_like_2"/>
    <property type="match status" value="1"/>
</dbReference>
<evidence type="ECO:0000259" key="2">
    <source>
        <dbReference type="SMART" id="SM00829"/>
    </source>
</evidence>
<dbReference type="SUPFAM" id="SSF51735">
    <property type="entry name" value="NAD(P)-binding Rossmann-fold domains"/>
    <property type="match status" value="1"/>
</dbReference>
<organism evidence="3 4">
    <name type="scientific">Flaviflexus equikiangi</name>
    <dbReference type="NCBI Taxonomy" id="2758573"/>
    <lineage>
        <taxon>Bacteria</taxon>
        <taxon>Bacillati</taxon>
        <taxon>Actinomycetota</taxon>
        <taxon>Actinomycetes</taxon>
        <taxon>Actinomycetales</taxon>
        <taxon>Actinomycetaceae</taxon>
        <taxon>Flaviflexus</taxon>
    </lineage>
</organism>
<keyword evidence="4" id="KW-1185">Reference proteome</keyword>
<evidence type="ECO:0000313" key="4">
    <source>
        <dbReference type="Proteomes" id="UP000705983"/>
    </source>
</evidence>
<name>A0ABS2THJ3_9ACTO</name>
<dbReference type="PANTHER" id="PTHR11695">
    <property type="entry name" value="ALCOHOL DEHYDROGENASE RELATED"/>
    <property type="match status" value="1"/>
</dbReference>
<dbReference type="Proteomes" id="UP000705983">
    <property type="component" value="Unassembled WGS sequence"/>
</dbReference>
<proteinExistence type="predicted"/>
<sequence length="343" mass="35974">MKAFVMDRYGQPLSLVDMDKPAPASHEVLVRMVAAGVNHADERTRAGEFKAIFRLGLPKVMGGEFSGEIVAVGDSVVGFSPGDRVFGYTGVVGMGTWAEFIVVDAKALAHVPASIPLADAAALPVVTLTAWHALVTLGRVKPGHTVLVHGGAGGVGSAVIQLAKHLGATVATTVSARSCDSVRALGADIVIDYRSEDFVTKLVGTPIDIVIDTQGGDVTSRSLRVLRRGGIVIGIAGTPDPHLADQAGAGRVAKTALTILSARVRWLARRLGVRYRFLFIEPDGIALATIAKLVDDDIVRPIIDRVLPFDDTDAALDQLLAGPHDGKILVTTSPDAVGIRAPR</sequence>
<reference evidence="4" key="1">
    <citation type="submission" date="2021-02" db="EMBL/GenBank/DDBJ databases">
        <title>Leucobacter sp. CX169.</title>
        <authorList>
            <person name="Cheng Y."/>
        </authorList>
    </citation>
    <scope>NUCLEOTIDE SEQUENCE [LARGE SCALE GENOMIC DNA]</scope>
    <source>
        <strain evidence="4">JY899</strain>
    </source>
</reference>
<dbReference type="InterPro" id="IPR013154">
    <property type="entry name" value="ADH-like_N"/>
</dbReference>
<dbReference type="InterPro" id="IPR036291">
    <property type="entry name" value="NAD(P)-bd_dom_sf"/>
</dbReference>
<feature type="domain" description="Enoyl reductase (ER)" evidence="2">
    <location>
        <begin position="10"/>
        <end position="330"/>
    </location>
</feature>
<dbReference type="InterPro" id="IPR002364">
    <property type="entry name" value="Quin_OxRdtase/zeta-crystal_CS"/>
</dbReference>
<evidence type="ECO:0000256" key="1">
    <source>
        <dbReference type="ARBA" id="ARBA00023002"/>
    </source>
</evidence>
<accession>A0ABS2THJ3</accession>
<dbReference type="InterPro" id="IPR050700">
    <property type="entry name" value="YIM1/Zinc_Alcohol_DH_Fams"/>
</dbReference>
<dbReference type="PROSITE" id="PS01162">
    <property type="entry name" value="QOR_ZETA_CRYSTAL"/>
    <property type="match status" value="1"/>
</dbReference>
<keyword evidence="1" id="KW-0560">Oxidoreductase</keyword>
<dbReference type="Gene3D" id="3.40.50.720">
    <property type="entry name" value="NAD(P)-binding Rossmann-like Domain"/>
    <property type="match status" value="1"/>
</dbReference>
<dbReference type="Pfam" id="PF08240">
    <property type="entry name" value="ADH_N"/>
    <property type="match status" value="1"/>
</dbReference>
<dbReference type="SMART" id="SM00829">
    <property type="entry name" value="PKS_ER"/>
    <property type="match status" value="1"/>
</dbReference>
<comment type="caution">
    <text evidence="3">The sequence shown here is derived from an EMBL/GenBank/DDBJ whole genome shotgun (WGS) entry which is preliminary data.</text>
</comment>
<protein>
    <submittedName>
        <fullName evidence="3">NADP-dependent oxidoreductase</fullName>
    </submittedName>
</protein>
<dbReference type="SUPFAM" id="SSF50129">
    <property type="entry name" value="GroES-like"/>
    <property type="match status" value="1"/>
</dbReference>
<dbReference type="RefSeq" id="WP_187997136.1">
    <property type="nucleotide sequence ID" value="NZ_JACEXG010000007.1"/>
</dbReference>
<dbReference type="EMBL" id="JAFFJS010000007">
    <property type="protein sequence ID" value="MBM9434125.1"/>
    <property type="molecule type" value="Genomic_DNA"/>
</dbReference>
<dbReference type="PANTHER" id="PTHR11695:SF294">
    <property type="entry name" value="RETICULON-4-INTERACTING PROTEIN 1, MITOCHONDRIAL"/>
    <property type="match status" value="1"/>
</dbReference>
<dbReference type="InterPro" id="IPR020843">
    <property type="entry name" value="ER"/>
</dbReference>
<dbReference type="InterPro" id="IPR011032">
    <property type="entry name" value="GroES-like_sf"/>
</dbReference>
<dbReference type="Pfam" id="PF13602">
    <property type="entry name" value="ADH_zinc_N_2"/>
    <property type="match status" value="1"/>
</dbReference>
<evidence type="ECO:0000313" key="3">
    <source>
        <dbReference type="EMBL" id="MBM9434125.1"/>
    </source>
</evidence>
<dbReference type="Gene3D" id="3.90.180.10">
    <property type="entry name" value="Medium-chain alcohol dehydrogenases, catalytic domain"/>
    <property type="match status" value="1"/>
</dbReference>
<gene>
    <name evidence="3" type="ORF">JVW63_10515</name>
</gene>